<reference evidence="2 3" key="1">
    <citation type="submission" date="2011-08" db="EMBL/GenBank/DDBJ databases">
        <title>The Genome Sequence of Eubacteriaceae bacterium CM5.</title>
        <authorList>
            <consortium name="The Broad Institute Genome Sequencing Platform"/>
            <person name="Earl A."/>
            <person name="Ward D."/>
            <person name="Feldgarden M."/>
            <person name="Gevers D."/>
            <person name="Sizova M."/>
            <person name="Hazen A."/>
            <person name="Epstein S."/>
            <person name="Young S.K."/>
            <person name="Zeng Q."/>
            <person name="Gargeya S."/>
            <person name="Fitzgerald M."/>
            <person name="Haas B."/>
            <person name="Abouelleil A."/>
            <person name="Alvarado L."/>
            <person name="Arachchi H.M."/>
            <person name="Berlin A."/>
            <person name="Brown A."/>
            <person name="Chapman S.B."/>
            <person name="Chen Z."/>
            <person name="Dunbar C."/>
            <person name="Freedman E."/>
            <person name="Gearin G."/>
            <person name="Gellesch M."/>
            <person name="Goldberg J."/>
            <person name="Griggs A."/>
            <person name="Gujja S."/>
            <person name="Heiman D."/>
            <person name="Howarth C."/>
            <person name="Larson L."/>
            <person name="Lui A."/>
            <person name="MacDonald P.J.P."/>
            <person name="Montmayeur A."/>
            <person name="Murphy C."/>
            <person name="Neiman D."/>
            <person name="Pearson M."/>
            <person name="Priest M."/>
            <person name="Roberts A."/>
            <person name="Saif S."/>
            <person name="Shea T."/>
            <person name="Shenoy N."/>
            <person name="Sisk P."/>
            <person name="Stolte C."/>
            <person name="Sykes S."/>
            <person name="Wortman J."/>
            <person name="Nusbaum C."/>
            <person name="Birren B."/>
        </authorList>
    </citation>
    <scope>NUCLEOTIDE SEQUENCE [LARGE SCALE GENOMIC DNA]</scope>
    <source>
        <strain evidence="2 3">CM5</strain>
    </source>
</reference>
<accession>G9XBB4</accession>
<dbReference type="Pfam" id="PF13443">
    <property type="entry name" value="HTH_26"/>
    <property type="match status" value="1"/>
</dbReference>
<dbReference type="Proteomes" id="UP000003379">
    <property type="component" value="Unassembled WGS sequence"/>
</dbReference>
<evidence type="ECO:0000313" key="3">
    <source>
        <dbReference type="Proteomes" id="UP000003379"/>
    </source>
</evidence>
<dbReference type="InterPro" id="IPR001387">
    <property type="entry name" value="Cro/C1-type_HTH"/>
</dbReference>
<name>G9XBB4_9FIRM</name>
<dbReference type="SUPFAM" id="SSF47413">
    <property type="entry name" value="lambda repressor-like DNA-binding domains"/>
    <property type="match status" value="1"/>
</dbReference>
<evidence type="ECO:0000259" key="1">
    <source>
        <dbReference type="PROSITE" id="PS50943"/>
    </source>
</evidence>
<organism evidence="2 3">
    <name type="scientific">Peptoanaerobacter stomatis</name>
    <dbReference type="NCBI Taxonomy" id="796937"/>
    <lineage>
        <taxon>Bacteria</taxon>
        <taxon>Bacillati</taxon>
        <taxon>Bacillota</taxon>
        <taxon>Clostridia</taxon>
        <taxon>Peptostreptococcales</taxon>
        <taxon>Filifactoraceae</taxon>
        <taxon>Peptoanaerobacter</taxon>
    </lineage>
</organism>
<dbReference type="EMBL" id="AFZG01000015">
    <property type="protein sequence ID" value="EHL19765.1"/>
    <property type="molecule type" value="Genomic_DNA"/>
</dbReference>
<feature type="domain" description="HTH cro/C1-type" evidence="1">
    <location>
        <begin position="6"/>
        <end position="61"/>
    </location>
</feature>
<gene>
    <name evidence="2" type="ORF">HMPREF9628_01281</name>
</gene>
<comment type="caution">
    <text evidence="2">The sequence shown here is derived from an EMBL/GenBank/DDBJ whole genome shotgun (WGS) entry which is preliminary data.</text>
</comment>
<proteinExistence type="predicted"/>
<protein>
    <recommendedName>
        <fullName evidence="1">HTH cro/C1-type domain-containing protein</fullName>
    </recommendedName>
</protein>
<sequence length="69" mass="8212">MIKIHLSKLLGERRMTQAELANKTNIRPATINEMYHELIERINLEHLNRICKVLDIEVEDLLEYIPDKK</sequence>
<evidence type="ECO:0000313" key="2">
    <source>
        <dbReference type="EMBL" id="EHL19765.1"/>
    </source>
</evidence>
<dbReference type="GO" id="GO:0003677">
    <property type="term" value="F:DNA binding"/>
    <property type="evidence" value="ECO:0007669"/>
    <property type="project" value="InterPro"/>
</dbReference>
<dbReference type="RefSeq" id="WP_009529284.1">
    <property type="nucleotide sequence ID" value="NZ_JH414605.1"/>
</dbReference>
<dbReference type="Gene3D" id="1.10.260.40">
    <property type="entry name" value="lambda repressor-like DNA-binding domains"/>
    <property type="match status" value="1"/>
</dbReference>
<dbReference type="CDD" id="cd00093">
    <property type="entry name" value="HTH_XRE"/>
    <property type="match status" value="1"/>
</dbReference>
<dbReference type="HOGENOM" id="CLU_066192_31_3_9"/>
<dbReference type="SMART" id="SM00530">
    <property type="entry name" value="HTH_XRE"/>
    <property type="match status" value="1"/>
</dbReference>
<dbReference type="PROSITE" id="PS50943">
    <property type="entry name" value="HTH_CROC1"/>
    <property type="match status" value="1"/>
</dbReference>
<dbReference type="InterPro" id="IPR010982">
    <property type="entry name" value="Lambda_DNA-bd_dom_sf"/>
</dbReference>
<dbReference type="AlphaFoldDB" id="G9XBB4"/>